<dbReference type="PANTHER" id="PTHR10980:SF3">
    <property type="entry name" value="LD16419P"/>
    <property type="match status" value="1"/>
</dbReference>
<accession>A0A084WUJ7</accession>
<organism evidence="9 10">
    <name type="scientific">Anopheles sinensis</name>
    <name type="common">Mosquito</name>
    <dbReference type="NCBI Taxonomy" id="74873"/>
    <lineage>
        <taxon>Eukaryota</taxon>
        <taxon>Metazoa</taxon>
        <taxon>Ecdysozoa</taxon>
        <taxon>Arthropoda</taxon>
        <taxon>Hexapoda</taxon>
        <taxon>Insecta</taxon>
        <taxon>Pterygota</taxon>
        <taxon>Neoptera</taxon>
        <taxon>Endopterygota</taxon>
        <taxon>Diptera</taxon>
        <taxon>Nematocera</taxon>
        <taxon>Culicoidea</taxon>
        <taxon>Culicidae</taxon>
        <taxon>Anophelinae</taxon>
        <taxon>Anopheles</taxon>
    </lineage>
</organism>
<dbReference type="Gene3D" id="2.70.50.30">
    <property type="entry name" value="Coagulation Factor XIII, subunit A, domain 1"/>
    <property type="match status" value="1"/>
</dbReference>
<evidence type="ECO:0000256" key="4">
    <source>
        <dbReference type="ARBA" id="ARBA00053735"/>
    </source>
</evidence>
<dbReference type="FunFam" id="2.70.50.30:FF:000001">
    <property type="entry name" value="Rho GDP-dissociation inhibitor 1"/>
    <property type="match status" value="1"/>
</dbReference>
<dbReference type="PANTHER" id="PTHR10980">
    <property type="entry name" value="RHO GDP-DISSOCIATION INHIBITOR"/>
    <property type="match status" value="1"/>
</dbReference>
<evidence type="ECO:0000313" key="9">
    <source>
        <dbReference type="EnsemblMetazoa" id="ASIC022337-PA"/>
    </source>
</evidence>
<keyword evidence="10" id="KW-1185">Reference proteome</keyword>
<dbReference type="GO" id="GO:0005829">
    <property type="term" value="C:cytosol"/>
    <property type="evidence" value="ECO:0007669"/>
    <property type="project" value="TreeGrafter"/>
</dbReference>
<dbReference type="OMA" id="HPDHHDE"/>
<dbReference type="VEuPathDB" id="VectorBase:ASIS003388"/>
<dbReference type="GO" id="GO:0005094">
    <property type="term" value="F:Rho GDP-dissociation inhibitor activity"/>
    <property type="evidence" value="ECO:0007669"/>
    <property type="project" value="InterPro"/>
</dbReference>
<reference evidence="8 10" key="1">
    <citation type="journal article" date="2014" name="BMC Genomics">
        <title>Genome sequence of Anopheles sinensis provides insight into genetics basis of mosquito competence for malaria parasites.</title>
        <authorList>
            <person name="Zhou D."/>
            <person name="Zhang D."/>
            <person name="Ding G."/>
            <person name="Shi L."/>
            <person name="Hou Q."/>
            <person name="Ye Y."/>
            <person name="Xu Y."/>
            <person name="Zhou H."/>
            <person name="Xiong C."/>
            <person name="Li S."/>
            <person name="Yu J."/>
            <person name="Hong S."/>
            <person name="Yu X."/>
            <person name="Zou P."/>
            <person name="Chen C."/>
            <person name="Chang X."/>
            <person name="Wang W."/>
            <person name="Lv Y."/>
            <person name="Sun Y."/>
            <person name="Ma L."/>
            <person name="Shen B."/>
            <person name="Zhu C."/>
        </authorList>
    </citation>
    <scope>NUCLEOTIDE SEQUENCE [LARGE SCALE GENOMIC DNA]</scope>
</reference>
<evidence type="ECO:0000313" key="8">
    <source>
        <dbReference type="EMBL" id="KFB53891.1"/>
    </source>
</evidence>
<dbReference type="SUPFAM" id="SSF81296">
    <property type="entry name" value="E set domains"/>
    <property type="match status" value="1"/>
</dbReference>
<evidence type="ECO:0000256" key="7">
    <source>
        <dbReference type="SAM" id="MobiDB-lite"/>
    </source>
</evidence>
<dbReference type="AlphaFoldDB" id="A0A084WUJ7"/>
<comment type="subcellular location">
    <subcellularLocation>
        <location evidence="1">Cytoplasm</location>
    </subcellularLocation>
</comment>
<keyword evidence="3" id="KW-0963">Cytoplasm</keyword>
<dbReference type="Proteomes" id="UP000030765">
    <property type="component" value="Unassembled WGS sequence"/>
</dbReference>
<evidence type="ECO:0000256" key="6">
    <source>
        <dbReference type="ARBA" id="ARBA00080671"/>
    </source>
</evidence>
<dbReference type="STRING" id="74873.A0A084WUJ7"/>
<gene>
    <name evidence="8" type="ORF">ZHAS_00022337</name>
</gene>
<evidence type="ECO:0000256" key="1">
    <source>
        <dbReference type="ARBA" id="ARBA00004496"/>
    </source>
</evidence>
<protein>
    <recommendedName>
        <fullName evidence="5">Rho GDP-dissociation inhibitor 3</fullName>
    </recommendedName>
    <alternativeName>
        <fullName evidence="6">Rho-GDI gamma</fullName>
    </alternativeName>
</protein>
<evidence type="ECO:0000256" key="3">
    <source>
        <dbReference type="ARBA" id="ARBA00022490"/>
    </source>
</evidence>
<dbReference type="PRINTS" id="PR00492">
    <property type="entry name" value="RHOGDI"/>
</dbReference>
<sequence>MSDKEVNPAEVEQEQEHDTNYQPPPQKTIEEIMAADAEDESLRKYKEALLGEAQAEKIIFDASDTRKVIVKKLALLVADRDPMELDLTGDLSKLKKNVFVIKEGIQYKLRIDFIVQREIVHGLKYVQKTYRMGVPVDKMVQMVGSYPPKKEIQSYTTPFEEAPSGMMARGTYSVASLFTDDDKNEHLKWDWSFEIKKDWQ</sequence>
<dbReference type="EMBL" id="KE525423">
    <property type="protein sequence ID" value="KFB53891.1"/>
    <property type="molecule type" value="Genomic_DNA"/>
</dbReference>
<reference evidence="9" key="2">
    <citation type="submission" date="2020-05" db="UniProtKB">
        <authorList>
            <consortium name="EnsemblMetazoa"/>
        </authorList>
    </citation>
    <scope>IDENTIFICATION</scope>
</reference>
<evidence type="ECO:0000313" key="10">
    <source>
        <dbReference type="Proteomes" id="UP000030765"/>
    </source>
</evidence>
<comment type="similarity">
    <text evidence="2">Belongs to the Rho GDI family.</text>
</comment>
<dbReference type="GO" id="GO:0016020">
    <property type="term" value="C:membrane"/>
    <property type="evidence" value="ECO:0007669"/>
    <property type="project" value="TreeGrafter"/>
</dbReference>
<dbReference type="GO" id="GO:0007266">
    <property type="term" value="P:Rho protein signal transduction"/>
    <property type="evidence" value="ECO:0007669"/>
    <property type="project" value="InterPro"/>
</dbReference>
<dbReference type="EnsemblMetazoa" id="ASIC022337-RA">
    <property type="protein sequence ID" value="ASIC022337-PA"/>
    <property type="gene ID" value="ASIC022337"/>
</dbReference>
<evidence type="ECO:0000256" key="2">
    <source>
        <dbReference type="ARBA" id="ARBA00009758"/>
    </source>
</evidence>
<feature type="region of interest" description="Disordered" evidence="7">
    <location>
        <begin position="1"/>
        <end position="26"/>
    </location>
</feature>
<evidence type="ECO:0000256" key="5">
    <source>
        <dbReference type="ARBA" id="ARBA00073845"/>
    </source>
</evidence>
<dbReference type="InterPro" id="IPR014756">
    <property type="entry name" value="Ig_E-set"/>
</dbReference>
<dbReference type="EMBL" id="ATLV01027094">
    <property type="status" value="NOT_ANNOTATED_CDS"/>
    <property type="molecule type" value="Genomic_DNA"/>
</dbReference>
<dbReference type="InterPro" id="IPR000406">
    <property type="entry name" value="Rho_GDI"/>
</dbReference>
<dbReference type="InterPro" id="IPR024792">
    <property type="entry name" value="RhoGDI_dom_sf"/>
</dbReference>
<dbReference type="OrthoDB" id="1683373at2759"/>
<comment type="function">
    <text evidence="4">Inhibits GDP/GTP exchange reaction of RhoB. Interacts specifically with the GDP- and GTP-bound forms of post-translationally processed Rhob and Rhog proteins, both of which show a growth-regulated expression in mammalian cells. Stimulates the release of the GDP-bound but not the GTP-bound RhoB protein. Also inhibits the GDP/GTP exchange of RhoB but shows less ability to inhibit the dissociation of prebound GTP.</text>
</comment>
<name>A0A084WUJ7_ANOSI</name>
<dbReference type="Pfam" id="PF02115">
    <property type="entry name" value="Rho_GDI"/>
    <property type="match status" value="1"/>
</dbReference>
<proteinExistence type="inferred from homology"/>
<dbReference type="VEuPathDB" id="VectorBase:ASIC022337"/>